<sequence length="1375" mass="153269">MASRTTTITTTGVLIINGQQVENTFNNVSRITKKLESELKKLTPGTQAFINKAEEVKRARERFQELKDEINKVTKSVEKSTGVLGFFQNGLIKIGDTFREVFTADLASRFFDAVISKGKETIDQLLKIADAMTDVQKTSGMSLDQVKQLWDDFDKMDTRTSKMDRLKIAEIGGRLGVPIAEMKSFVQEIDKAYVALGDSFEGGLEGVVDQLGKVKNLFETTKTMSYSEAINRVGSAMNVLAAQGVASEGNIAQFAMRVGTLPDAVKPAIDKVLGLGAAFEESGIDAQIASSGFSNFMKVAGENIKAFAYSMHMSEKDAKNLLNTKPEEFFLRFAQGMKGLKADETAKVLESLGLNSLEVQKAIGAAANNTDKFRESMKTAAVEMDKMTSLQDEFNQKNNNAPAILEKLKNAWNDIFTSTNIINKFEWIIQLIGYLTGVTSTASDGVLVFKERLIFLWNIIKVVTAALLAYNTVVLITAISQGNLTKITWLSIVADKAKAASLFLQRTALLLYEVALGLVTLNLQRARIAIIAFNSATKMSGVGIIVALITAAVVAFHAFNKELDETTKKQKLLNQVNKEANNSIISNKTELEALLKVAKDETASKEARLAAIKKLNQISPEYLGFLNLENINTQKATDAVKAYTDQLYKNAKAKVLSKKMDEALEKAEDLKNAPVAEAAGKDWLWKATGGVMKLTPSDAQNLDPNMFKQLEKWEKERGKDYAMTMMKNYGSYYEKKNQAVDKAMSSYFDMQNELVDLMKKDPSVIDTNIPTNVTAPDKPKKNREADKVANDLEHSKDAYNKAIEAKTTADKKMLELQRAYEDEKNKIIGESFTNELNLAKTEYSRQKEDLIVQTTEFQNKINENNTAISKLLRDKNETKSPEAKKGFDLAISVLNETNKKYQNIISTNNSIEQQLEKTHQNNLQKIRIEWESKAFERFIQNEQLRIDKIRSFDEEEIIAISSLTEAKFRLKNNEYLKLTDLELQNIQSLEDAKTALREAADRKMLQAQMESLQLQKAMMLEDIKKLSGPAAEKLKKDLEELEIRITQIKSTIKGGKGQDERKAIEEGRQAMDQVDILGFSATQWADMYKNLDKTEGKIKAIQMATQALSNAFSLFSQLQQNLNERELRSFTRNQDSKKKALLKQLNDGYINNEEYHKGLELLDSETDRKKSELAVKQAKAQKIQSLAQIAMNTATSIMSIWAQVPKFDFGVSAGLLTAFVAGLGAAQAAIVLSTPLPEFDTGGYTGNGFGTPDSTGYKPAGIVHENEWVAPEWMLYNPQTARIIDYLETVRQGKTSPYAEGGKTTDTKTPDTSINPGIMQMDPQLVYVLSQISDFLEYLKNNGVDAWVIANEENGKEMKKAIKSYDKIINGAKAR</sequence>
<keyword evidence="1" id="KW-0175">Coiled coil</keyword>
<feature type="transmembrane region" description="Helical" evidence="3">
    <location>
        <begin position="542"/>
        <end position="559"/>
    </location>
</feature>
<accession>A0AAE4NV70</accession>
<name>A0AAE4NV70_9FLAO</name>
<organism evidence="4 5">
    <name type="scientific">Elizabethkingia anophelis</name>
    <dbReference type="NCBI Taxonomy" id="1117645"/>
    <lineage>
        <taxon>Bacteria</taxon>
        <taxon>Pseudomonadati</taxon>
        <taxon>Bacteroidota</taxon>
        <taxon>Flavobacteriia</taxon>
        <taxon>Flavobacteriales</taxon>
        <taxon>Weeksellaceae</taxon>
        <taxon>Elizabethkingia</taxon>
    </lineage>
</organism>
<proteinExistence type="predicted"/>
<evidence type="ECO:0000313" key="4">
    <source>
        <dbReference type="EMBL" id="MDV3662490.1"/>
    </source>
</evidence>
<feature type="region of interest" description="Disordered" evidence="2">
    <location>
        <begin position="1295"/>
        <end position="1316"/>
    </location>
</feature>
<evidence type="ECO:0000256" key="2">
    <source>
        <dbReference type="SAM" id="MobiDB-lite"/>
    </source>
</evidence>
<reference evidence="4" key="1">
    <citation type="submission" date="2023-02" db="EMBL/GenBank/DDBJ databases">
        <title>Elizabethkingia anophelis draft genomes.</title>
        <authorList>
            <person name="Nicholson A.C."/>
            <person name="Whitney A.M."/>
            <person name="Humrighouse B.W."/>
            <person name="Villarma A."/>
            <person name="Bell M."/>
            <person name="Mcquiston J."/>
        </authorList>
    </citation>
    <scope>NUCLEOTIDE SEQUENCE</scope>
    <source>
        <strain evidence="4">B4955</strain>
    </source>
</reference>
<feature type="coiled-coil region" evidence="1">
    <location>
        <begin position="49"/>
        <end position="76"/>
    </location>
</feature>
<feature type="coiled-coil region" evidence="1">
    <location>
        <begin position="986"/>
        <end position="1051"/>
    </location>
</feature>
<evidence type="ECO:0000256" key="3">
    <source>
        <dbReference type="SAM" id="Phobius"/>
    </source>
</evidence>
<dbReference type="EMBL" id="NWGY01000001">
    <property type="protein sequence ID" value="MDV3662490.1"/>
    <property type="molecule type" value="Genomic_DNA"/>
</dbReference>
<keyword evidence="3" id="KW-0472">Membrane</keyword>
<keyword evidence="3" id="KW-0812">Transmembrane</keyword>
<feature type="transmembrane region" description="Helical" evidence="3">
    <location>
        <begin position="427"/>
        <end position="449"/>
    </location>
</feature>
<dbReference type="Proteomes" id="UP001189000">
    <property type="component" value="Unassembled WGS sequence"/>
</dbReference>
<comment type="caution">
    <text evidence="4">The sequence shown here is derived from an EMBL/GenBank/DDBJ whole genome shotgun (WGS) entry which is preliminary data.</text>
</comment>
<evidence type="ECO:0000256" key="1">
    <source>
        <dbReference type="SAM" id="Coils"/>
    </source>
</evidence>
<feature type="transmembrane region" description="Helical" evidence="3">
    <location>
        <begin position="456"/>
        <end position="479"/>
    </location>
</feature>
<evidence type="ECO:0008006" key="6">
    <source>
        <dbReference type="Google" id="ProtNLM"/>
    </source>
</evidence>
<feature type="transmembrane region" description="Helical" evidence="3">
    <location>
        <begin position="499"/>
        <end position="521"/>
    </location>
</feature>
<evidence type="ECO:0000313" key="5">
    <source>
        <dbReference type="Proteomes" id="UP001189000"/>
    </source>
</evidence>
<keyword evidence="3" id="KW-1133">Transmembrane helix</keyword>
<gene>
    <name evidence="4" type="ORF">CMU51_00245</name>
</gene>
<protein>
    <recommendedName>
        <fullName evidence="6">Phage tail tape measure protein</fullName>
    </recommendedName>
</protein>